<reference evidence="1 2" key="1">
    <citation type="submission" date="2015-01" db="EMBL/GenBank/DDBJ databases">
        <authorList>
            <person name="Aslett A.Martin."/>
            <person name="De Silva Nishadi"/>
        </authorList>
    </citation>
    <scope>NUCLEOTIDE SEQUENCE [LARGE SCALE GENOMIC DNA]</scope>
    <source>
        <strain evidence="1 2">R28058</strain>
    </source>
</reference>
<name>A0A0A8VYE4_PARSO</name>
<proteinExistence type="predicted"/>
<dbReference type="EMBL" id="CEKZ01000003">
    <property type="protein sequence ID" value="CEQ02190.1"/>
    <property type="molecule type" value="Genomic_DNA"/>
</dbReference>
<sequence length="143" mass="16610">MKYIGLLASSICVVVVLLINSYYNIINLDIQKISSYVIECNMILEDYISNEEKVLSNNEEYISRLLNLKNCIKDTKTSFFTAKYKNYKIKSIESLVNSISEDENRSKHLDLVKKFNNLSEDELDSLLDKNLLQVTYLSTRAYE</sequence>
<dbReference type="AlphaFoldDB" id="A0A0A8VYE4"/>
<gene>
    <name evidence="1" type="ORF">R28058_00141</name>
</gene>
<evidence type="ECO:0000313" key="2">
    <source>
        <dbReference type="Proteomes" id="UP000049127"/>
    </source>
</evidence>
<dbReference type="OrthoDB" id="1750840at2"/>
<dbReference type="Proteomes" id="UP000049127">
    <property type="component" value="Unassembled WGS sequence"/>
</dbReference>
<evidence type="ECO:0000313" key="1">
    <source>
        <dbReference type="EMBL" id="CEQ02190.1"/>
    </source>
</evidence>
<dbReference type="RefSeq" id="WP_055335271.1">
    <property type="nucleotide sequence ID" value="NZ_BDJI01000002.1"/>
</dbReference>
<protein>
    <submittedName>
        <fullName evidence="1">Uncharacterized protein</fullName>
    </submittedName>
</protein>
<organism evidence="1 2">
    <name type="scientific">Paraclostridium sordellii</name>
    <name type="common">Clostridium sordellii</name>
    <dbReference type="NCBI Taxonomy" id="1505"/>
    <lineage>
        <taxon>Bacteria</taxon>
        <taxon>Bacillati</taxon>
        <taxon>Bacillota</taxon>
        <taxon>Clostridia</taxon>
        <taxon>Peptostreptococcales</taxon>
        <taxon>Peptostreptococcaceae</taxon>
        <taxon>Paraclostridium</taxon>
    </lineage>
</organism>
<accession>A0A0A8VYE4</accession>